<gene>
    <name evidence="1" type="ORF">JD77_03441</name>
</gene>
<evidence type="ECO:0008006" key="3">
    <source>
        <dbReference type="Google" id="ProtNLM"/>
    </source>
</evidence>
<keyword evidence="2" id="KW-1185">Reference proteome</keyword>
<accession>A0A562ICD7</accession>
<dbReference type="AlphaFoldDB" id="A0A562ICD7"/>
<reference evidence="1 2" key="1">
    <citation type="submission" date="2019-07" db="EMBL/GenBank/DDBJ databases">
        <title>R&amp;d 2014.</title>
        <authorList>
            <person name="Klenk H.-P."/>
        </authorList>
    </citation>
    <scope>NUCLEOTIDE SEQUENCE [LARGE SCALE GENOMIC DNA]</scope>
    <source>
        <strain evidence="1 2">DSM 43868</strain>
    </source>
</reference>
<evidence type="ECO:0000313" key="1">
    <source>
        <dbReference type="EMBL" id="TWH68448.1"/>
    </source>
</evidence>
<sequence length="66" mass="7260">MRVMALSEVADYLGVSRQRAAILVDRPDFPAPIDTLTVGRIWDAADVRAYAERRGRRLADSEGGDA</sequence>
<evidence type="ECO:0000313" key="2">
    <source>
        <dbReference type="Proteomes" id="UP000319825"/>
    </source>
</evidence>
<comment type="caution">
    <text evidence="1">The sequence shown here is derived from an EMBL/GenBank/DDBJ whole genome shotgun (WGS) entry which is preliminary data.</text>
</comment>
<dbReference type="OrthoDB" id="3400183at2"/>
<protein>
    <recommendedName>
        <fullName evidence="3">DNA-binding protein</fullName>
    </recommendedName>
</protein>
<dbReference type="EMBL" id="VLKE01000001">
    <property type="protein sequence ID" value="TWH68448.1"/>
    <property type="molecule type" value="Genomic_DNA"/>
</dbReference>
<dbReference type="Proteomes" id="UP000319825">
    <property type="component" value="Unassembled WGS sequence"/>
</dbReference>
<proteinExistence type="predicted"/>
<name>A0A562ICD7_MICOL</name>
<organism evidence="1 2">
    <name type="scientific">Micromonospora olivasterospora</name>
    <dbReference type="NCBI Taxonomy" id="1880"/>
    <lineage>
        <taxon>Bacteria</taxon>
        <taxon>Bacillati</taxon>
        <taxon>Actinomycetota</taxon>
        <taxon>Actinomycetes</taxon>
        <taxon>Micromonosporales</taxon>
        <taxon>Micromonosporaceae</taxon>
        <taxon>Micromonospora</taxon>
    </lineage>
</organism>